<dbReference type="PROSITE" id="PS50020">
    <property type="entry name" value="WW_DOMAIN_2"/>
    <property type="match status" value="1"/>
</dbReference>
<dbReference type="Proteomes" id="UP000039865">
    <property type="component" value="Unassembled WGS sequence"/>
</dbReference>
<dbReference type="InterPro" id="IPR053233">
    <property type="entry name" value="ABRA-related"/>
</dbReference>
<organism evidence="3 4">
    <name type="scientific">Stylonychia lemnae</name>
    <name type="common">Ciliate</name>
    <dbReference type="NCBI Taxonomy" id="5949"/>
    <lineage>
        <taxon>Eukaryota</taxon>
        <taxon>Sar</taxon>
        <taxon>Alveolata</taxon>
        <taxon>Ciliophora</taxon>
        <taxon>Intramacronucleata</taxon>
        <taxon>Spirotrichea</taxon>
        <taxon>Stichotrichia</taxon>
        <taxon>Sporadotrichida</taxon>
        <taxon>Oxytrichidae</taxon>
        <taxon>Stylonychinae</taxon>
        <taxon>Stylonychia</taxon>
    </lineage>
</organism>
<dbReference type="EMBL" id="CCKQ01019625">
    <property type="protein sequence ID" value="CDW91648.1"/>
    <property type="molecule type" value="Genomic_DNA"/>
</dbReference>
<keyword evidence="4" id="KW-1185">Reference proteome</keyword>
<feature type="region of interest" description="Disordered" evidence="1">
    <location>
        <begin position="202"/>
        <end position="223"/>
    </location>
</feature>
<dbReference type="SUPFAM" id="SSF51045">
    <property type="entry name" value="WW domain"/>
    <property type="match status" value="1"/>
</dbReference>
<feature type="region of interest" description="Disordered" evidence="1">
    <location>
        <begin position="268"/>
        <end position="291"/>
    </location>
</feature>
<dbReference type="InterPro" id="IPR001202">
    <property type="entry name" value="WW_dom"/>
</dbReference>
<protein>
    <submittedName>
        <fullName evidence="3">Ww domain containing protein</fullName>
    </submittedName>
</protein>
<dbReference type="PANTHER" id="PTHR21715:SF0">
    <property type="entry name" value="RH04127P"/>
    <property type="match status" value="1"/>
</dbReference>
<evidence type="ECO:0000259" key="2">
    <source>
        <dbReference type="PROSITE" id="PS50020"/>
    </source>
</evidence>
<feature type="region of interest" description="Disordered" evidence="1">
    <location>
        <begin position="343"/>
        <end position="374"/>
    </location>
</feature>
<dbReference type="OMA" id="QERIEHN"/>
<evidence type="ECO:0000313" key="4">
    <source>
        <dbReference type="Proteomes" id="UP000039865"/>
    </source>
</evidence>
<feature type="region of interest" description="Disordered" evidence="1">
    <location>
        <begin position="686"/>
        <end position="710"/>
    </location>
</feature>
<feature type="region of interest" description="Disordered" evidence="1">
    <location>
        <begin position="645"/>
        <end position="670"/>
    </location>
</feature>
<feature type="region of interest" description="Disordered" evidence="1">
    <location>
        <begin position="304"/>
        <end position="329"/>
    </location>
</feature>
<sequence>MQPQAQFAMKGSGIGSGMAYNQRQPNSYVGNPMYTNNQDLMYDDEYYDEEVDFDTEEAQAYQQALQMQGAGGLTQQNVEILRAEQALGEGYEIMEEELDEDYEPTGEEIEEYAKYLGMDLNDDRDLFYIAKEGLKAPLPNPWKPCRSPGGSIYYYNFDTRGLQKEHPCDDYYKNYYLREKGNQRKKKEEKIIKKQIKEQQKKVKLSTSMNSTSQNANNVSNPGNTSIHQMALMMNMSGLDMSTSIINEKVQIELEQIMDDYEEKKIQHERKKREELKKLDSDKASSKQKIVDEAKMEVDVLKKAHAKNQGKGSDDQIQRRKTDLQIEKDKRLRELRDQERQRLLKQEKQNESKFDKKKDQLKRDEENRHRLESDNIKTRYKQRLEIERDRIREDNNRLLEESGDIDFQVRLFKSEMLEGQIESQKYDLEEEQRNKLKELKQDFKKRLEKEREKIAQDFNIKLEREKDKEIRKQKVELSKIDDKKEAMKKEMLSKLKDDKKKAEKEWNQQMREKRIEADEELDRAKNDLKRQIAKTYEAREIRNEKDFEKQRQEIKQQQDKYETQSQDKIRVEKESIDKEFEQSWQKEKEEFLNNENEKSQNYQAIIKEIQNARTKLKDLELKEQQLQREYKLKVKEVADLEMDKRGKDRQVKSTDNETSFQHNVKEQQLQKELREKQEELDRIQLMIKDKKDQQRKKAQSQDRASHHLPGEDFHNIVKDLDQVKVMIMDLKNQKQNVFNQPSQSFKTNNKGLNFKNKFQSDKSQIFDYDLSEIETFVEINLPQVKAKREKHDQDRVILRQLIANVERNRMKLRKDILGTNSSLSHTRRIAVQSVKDKIDEQAHILEDEESQIKDKADFYRRKEEKLRTIKQKIDMIRGEDKYDSDLDDDRKEVLMKDVQIDYDKYLKLYQKDEGMSNKNKESLRNQDLQVLQNKWGEYLVDEARHDLSPIISFNPQRDLFKPKSLYQKYQHSGSKYRDSITLNSIYDREIEKVKENKSKIKDFLTDQQRWLSGMRAELNHASRGAVPGSRTMMQHVGSNETLFQLKNNLSIAQYYY</sequence>
<gene>
    <name evidence="3" type="primary">Contig12290.g13126</name>
    <name evidence="3" type="ORF">STYLEM_20806</name>
</gene>
<evidence type="ECO:0000256" key="1">
    <source>
        <dbReference type="SAM" id="MobiDB-lite"/>
    </source>
</evidence>
<proteinExistence type="predicted"/>
<feature type="compositionally biased region" description="Polar residues" evidence="1">
    <location>
        <begin position="205"/>
        <end position="223"/>
    </location>
</feature>
<dbReference type="InterPro" id="IPR036020">
    <property type="entry name" value="WW_dom_sf"/>
</dbReference>
<reference evidence="3 4" key="1">
    <citation type="submission" date="2014-06" db="EMBL/GenBank/DDBJ databases">
        <authorList>
            <person name="Swart Estienne"/>
        </authorList>
    </citation>
    <scope>NUCLEOTIDE SEQUENCE [LARGE SCALE GENOMIC DNA]</scope>
    <source>
        <strain evidence="3 4">130c</strain>
    </source>
</reference>
<feature type="compositionally biased region" description="Basic and acidic residues" evidence="1">
    <location>
        <begin position="645"/>
        <end position="655"/>
    </location>
</feature>
<dbReference type="InParanoid" id="A0A078BDI2"/>
<dbReference type="PANTHER" id="PTHR21715">
    <property type="entry name" value="RH04127P"/>
    <property type="match status" value="1"/>
</dbReference>
<feature type="compositionally biased region" description="Basic and acidic residues" evidence="1">
    <location>
        <begin position="699"/>
        <end position="710"/>
    </location>
</feature>
<dbReference type="Gene3D" id="3.30.1470.10">
    <property type="entry name" value="Photosystem I PsaD, reaction center subunit II"/>
    <property type="match status" value="1"/>
</dbReference>
<feature type="compositionally biased region" description="Basic and acidic residues" evidence="1">
    <location>
        <begin position="312"/>
        <end position="329"/>
    </location>
</feature>
<dbReference type="OrthoDB" id="6344460at2759"/>
<accession>A0A078BDI2</accession>
<feature type="region of interest" description="Disordered" evidence="1">
    <location>
        <begin position="542"/>
        <end position="568"/>
    </location>
</feature>
<name>A0A078BDI2_STYLE</name>
<feature type="domain" description="WW" evidence="2">
    <location>
        <begin position="136"/>
        <end position="169"/>
    </location>
</feature>
<dbReference type="AlphaFoldDB" id="A0A078BDI2"/>
<evidence type="ECO:0000313" key="3">
    <source>
        <dbReference type="EMBL" id="CDW91648.1"/>
    </source>
</evidence>